<feature type="compositionally biased region" description="Low complexity" evidence="2">
    <location>
        <begin position="1348"/>
        <end position="1371"/>
    </location>
</feature>
<evidence type="ECO:0000256" key="2">
    <source>
        <dbReference type="SAM" id="MobiDB-lite"/>
    </source>
</evidence>
<evidence type="ECO:0000313" key="5">
    <source>
        <dbReference type="Proteomes" id="UP001642405"/>
    </source>
</evidence>
<feature type="compositionally biased region" description="Low complexity" evidence="2">
    <location>
        <begin position="1026"/>
        <end position="1035"/>
    </location>
</feature>
<dbReference type="InterPro" id="IPR011044">
    <property type="entry name" value="Quino_amine_DH_bsu"/>
</dbReference>
<feature type="compositionally biased region" description="Low complexity" evidence="2">
    <location>
        <begin position="826"/>
        <end position="835"/>
    </location>
</feature>
<organism evidence="4 5">
    <name type="scientific">Sporothrix curviconia</name>
    <dbReference type="NCBI Taxonomy" id="1260050"/>
    <lineage>
        <taxon>Eukaryota</taxon>
        <taxon>Fungi</taxon>
        <taxon>Dikarya</taxon>
        <taxon>Ascomycota</taxon>
        <taxon>Pezizomycotina</taxon>
        <taxon>Sordariomycetes</taxon>
        <taxon>Sordariomycetidae</taxon>
        <taxon>Ophiostomatales</taxon>
        <taxon>Ophiostomataceae</taxon>
        <taxon>Sporothrix</taxon>
    </lineage>
</organism>
<evidence type="ECO:0000259" key="3">
    <source>
        <dbReference type="PROSITE" id="PS50181"/>
    </source>
</evidence>
<feature type="compositionally biased region" description="Basic and acidic residues" evidence="2">
    <location>
        <begin position="27"/>
        <end position="40"/>
    </location>
</feature>
<feature type="compositionally biased region" description="Low complexity" evidence="2">
    <location>
        <begin position="1680"/>
        <end position="1720"/>
    </location>
</feature>
<feature type="region of interest" description="Disordered" evidence="2">
    <location>
        <begin position="1293"/>
        <end position="1315"/>
    </location>
</feature>
<feature type="domain" description="F-box" evidence="3">
    <location>
        <begin position="79"/>
        <end position="125"/>
    </location>
</feature>
<dbReference type="PROSITE" id="PS50181">
    <property type="entry name" value="FBOX"/>
    <property type="match status" value="1"/>
</dbReference>
<dbReference type="InterPro" id="IPR015943">
    <property type="entry name" value="WD40/YVTN_repeat-like_dom_sf"/>
</dbReference>
<feature type="compositionally biased region" description="Low complexity" evidence="2">
    <location>
        <begin position="1108"/>
        <end position="1120"/>
    </location>
</feature>
<feature type="compositionally biased region" description="Low complexity" evidence="2">
    <location>
        <begin position="1550"/>
        <end position="1561"/>
    </location>
</feature>
<feature type="compositionally biased region" description="Polar residues" evidence="2">
    <location>
        <begin position="581"/>
        <end position="590"/>
    </location>
</feature>
<feature type="region of interest" description="Disordered" evidence="2">
    <location>
        <begin position="730"/>
        <end position="835"/>
    </location>
</feature>
<gene>
    <name evidence="4" type="ORF">SCUCBS95973_005854</name>
</gene>
<comment type="caution">
    <text evidence="4">The sequence shown here is derived from an EMBL/GenBank/DDBJ whole genome shotgun (WGS) entry which is preliminary data.</text>
</comment>
<dbReference type="Gene3D" id="2.130.10.10">
    <property type="entry name" value="YVTN repeat-like/Quinoprotein amine dehydrogenase"/>
    <property type="match status" value="1"/>
</dbReference>
<feature type="compositionally biased region" description="Pro residues" evidence="2">
    <location>
        <begin position="1015"/>
        <end position="1025"/>
    </location>
</feature>
<keyword evidence="5" id="KW-1185">Reference proteome</keyword>
<accession>A0ABP0C187</accession>
<dbReference type="EMBL" id="CAWUHB010000033">
    <property type="protein sequence ID" value="CAK7225407.1"/>
    <property type="molecule type" value="Genomic_DNA"/>
</dbReference>
<keyword evidence="1" id="KW-0175">Coiled coil</keyword>
<feature type="compositionally biased region" description="Low complexity" evidence="2">
    <location>
        <begin position="1408"/>
        <end position="1421"/>
    </location>
</feature>
<feature type="region of interest" description="Disordered" evidence="2">
    <location>
        <begin position="958"/>
        <end position="985"/>
    </location>
</feature>
<feature type="region of interest" description="Disordered" evidence="2">
    <location>
        <begin position="502"/>
        <end position="543"/>
    </location>
</feature>
<dbReference type="SUPFAM" id="SSF50969">
    <property type="entry name" value="YVTN repeat-like/Quinoprotein amine dehydrogenase"/>
    <property type="match status" value="1"/>
</dbReference>
<proteinExistence type="predicted"/>
<reference evidence="4 5" key="1">
    <citation type="submission" date="2024-01" db="EMBL/GenBank/DDBJ databases">
        <authorList>
            <person name="Allen C."/>
            <person name="Tagirdzhanova G."/>
        </authorList>
    </citation>
    <scope>NUCLEOTIDE SEQUENCE [LARGE SCALE GENOMIC DNA]</scope>
</reference>
<feature type="region of interest" description="Disordered" evidence="2">
    <location>
        <begin position="1"/>
        <end position="67"/>
    </location>
</feature>
<feature type="coiled-coil region" evidence="1">
    <location>
        <begin position="1733"/>
        <end position="1763"/>
    </location>
</feature>
<sequence length="1770" mass="185871">MAAGDEAPDAPAAQPPRLSTEKPALLGKEDKHDDRGDRQAIDGAGSTNEHKAAPASPTSPASLAAKRSSIAKAPPNTLLPAFERLPDEIIQQILLAADSNAFASLVLLNSKWRAVSQQAHLYAHHLACSPAYVAGNYKPLFNRLKALQQTSQDSPADSDGSPNLHDRLLADLRRAFARQVKRCRFDAYLRPSRTLIRLVSNSISSSSAPGGEGMQFQASPRGHYLLAYNSSRIYILDVRSATAAHGVEVARELKVLRRPAATCIRDDASVLAVLLTEMQVDLYDLKNSPPRRIQSIILDNSPRAIALSPCGSVLAAAYEGGIEVSSLSPDALSTDRRAVKCDHVDVLAFSFDGTQILGTSVHGAQSNTVILTAPYYDPGSQMSSDDLSALWTTSILFPNTSRDCSHAVLLQETSREEAFWTFAYDRSFETFRAVRVDDLRNGTTYFTGPVPTAASSARLLPCTLPSASYHGDLVAAGFLGKDIWLYGVPEDLDAVTASSYNNGNSSSGSMDPGAPGGFEGMSGAVGGNDTSNSGGNGSGSGSVGNNAGSNAGCNGNANNASNVNNANANSSSNINIGNGGTMSRASSGSPSMRAASARLQDSGNDASVRVPQWQLLCDRQENTFIGGARIGELPGASMVNWVEGFGASSLCERLLVGARGVYPPQPISSDEDGIDFIDGGRLLVVDFDYGTNDGKTTEVTIEVGSKEPEVLEEEHRDIDTEVAIVRRRTVAQKRGKPGSSAALLRNATTAGAMGSHSARSSPMTRSAMPAIPSAFSRSQTVRPAQGNLASSSLRNATTTSSNAAPNDDNEDDDPLIPRRMAAPPTARQRGSALGGAAAATTAEAAAAARTPAAVLPLPGSAAAAAAAAAAADTTSTAEDGETTAISPSNDLADAESILGEEEQEALEAAFDAPYSHASPRSGMTLRRAATAAAMNRRLRPPPATTAGGQPIVYRRADGRREHPHESDADNWVPPPPPYQKDVDPQDLPAFLRHNVPPVAAPPAAATAAPTMNAVVPPPPPVPAPPSTTTTTTSIPGVSATLGMVEPALAAHAEAEQHDEEGQAAADAREVDDEQQEEILPNNRPVSRESDVDGILSGDLYEASPQGSPRPAAAVQPAPAALQEQSLQHPTSSTVPPPVLDLQIPPTTADAAGPSSWSTIAPQPPMLPPMLPLQQQYPPQQQDPYNNFVPKPVANVQTWPLQRPSLSNASGVGGVNMNMNLAAGQMMSGASGPSGGYPVNYPVAYPGSYPYSAPAAAPYASAYAAPAPGPGPGPGPVPSTTAAATIAVPDAPTHMREVSQDVSSPGMPAGDQQAVSPLSPKRLFLGSFMVPRVPVGSNRQSRRFSAGRPSTGPQPASAPGPSSGVPAPMAASINKPLPLPLPQPQPQPQPQEVAEFRQYQQPQQPPQLQPQLLQQHQQQPQYYFPPPQFQQPPRAFSNPVVSNSSPAFAPVEDRPLIISTPRGLTGAFDDSPSRSKSGRRRLNDVDDADDGPAPVIFAPVPRHPQAQERSAELRERLETLSGGGTPVAPVQRPLILPYSGQFPGTPAAGTSALAGRQSSLSRRQSRAERSAAKNMLDAKKRGWRRRNSKKKNKGKEAEEPAVPPLPAPPAPPAPASIGSSATAIPKKSKKSKKSYGAPSVAMTEPIIGAASSSSFAASSRRRGKKKERDIDAASSAWTDITMTTTTMPGAYYQQQPSAYGQPQQQQPIQQQQQYYPAMPSIPGGGPGSSSAYAMQQLQLHIQQQQLLQQQQQQQLQEAKAAEKKSGKCVVM</sequence>
<protein>
    <recommendedName>
        <fullName evidence="3">F-box domain-containing protein</fullName>
    </recommendedName>
</protein>
<dbReference type="InterPro" id="IPR001810">
    <property type="entry name" value="F-box_dom"/>
</dbReference>
<feature type="compositionally biased region" description="Basic and acidic residues" evidence="2">
    <location>
        <begin position="958"/>
        <end position="967"/>
    </location>
</feature>
<dbReference type="Proteomes" id="UP001642405">
    <property type="component" value="Unassembled WGS sequence"/>
</dbReference>
<feature type="region of interest" description="Disordered" evidence="2">
    <location>
        <begin position="1333"/>
        <end position="1730"/>
    </location>
</feature>
<name>A0ABP0C187_9PEZI</name>
<evidence type="ECO:0000313" key="4">
    <source>
        <dbReference type="EMBL" id="CAK7225407.1"/>
    </source>
</evidence>
<feature type="compositionally biased region" description="Low complexity" evidence="2">
    <location>
        <begin position="1"/>
        <end position="16"/>
    </location>
</feature>
<evidence type="ECO:0000256" key="1">
    <source>
        <dbReference type="SAM" id="Coils"/>
    </source>
</evidence>
<feature type="compositionally biased region" description="Polar residues" evidence="2">
    <location>
        <begin position="775"/>
        <end position="801"/>
    </location>
</feature>
<dbReference type="InterPro" id="IPR055589">
    <property type="entry name" value="DUF7165"/>
</dbReference>
<feature type="compositionally biased region" description="Gly residues" evidence="2">
    <location>
        <begin position="514"/>
        <end position="526"/>
    </location>
</feature>
<feature type="compositionally biased region" description="Pro residues" evidence="2">
    <location>
        <begin position="1600"/>
        <end position="1613"/>
    </location>
</feature>
<feature type="compositionally biased region" description="Pro residues" evidence="2">
    <location>
        <begin position="1376"/>
        <end position="1388"/>
    </location>
</feature>
<dbReference type="Pfam" id="PF23749">
    <property type="entry name" value="DUF7165"/>
    <property type="match status" value="2"/>
</dbReference>
<feature type="compositionally biased region" description="Low complexity" evidence="2">
    <location>
        <begin position="1648"/>
        <end position="1657"/>
    </location>
</feature>
<feature type="compositionally biased region" description="Basic and acidic residues" evidence="2">
    <location>
        <begin position="1564"/>
        <end position="1579"/>
    </location>
</feature>
<feature type="compositionally biased region" description="Low complexity" evidence="2">
    <location>
        <begin position="53"/>
        <end position="65"/>
    </location>
</feature>
<feature type="region of interest" description="Disordered" evidence="2">
    <location>
        <begin position="574"/>
        <end position="605"/>
    </location>
</feature>
<feature type="compositionally biased region" description="Basic and acidic residues" evidence="2">
    <location>
        <begin position="1504"/>
        <end position="1517"/>
    </location>
</feature>
<feature type="compositionally biased region" description="Basic residues" evidence="2">
    <location>
        <begin position="1580"/>
        <end position="1592"/>
    </location>
</feature>
<feature type="compositionally biased region" description="Polar residues" evidence="2">
    <location>
        <begin position="1122"/>
        <end position="1133"/>
    </location>
</feature>
<feature type="region of interest" description="Disordered" evidence="2">
    <location>
        <begin position="1010"/>
        <end position="1035"/>
    </location>
</feature>
<feature type="region of interest" description="Disordered" evidence="2">
    <location>
        <begin position="1052"/>
        <end position="1134"/>
    </location>
</feature>